<protein>
    <submittedName>
        <fullName evidence="2">ORF181</fullName>
    </submittedName>
    <submittedName>
        <fullName evidence="1">Wsv122</fullName>
    </submittedName>
</protein>
<dbReference type="EMBL" id="JX515788">
    <property type="protein sequence ID" value="AFX59499.1"/>
    <property type="molecule type" value="Genomic_DNA"/>
</dbReference>
<evidence type="ECO:0000313" key="3">
    <source>
        <dbReference type="Proteomes" id="UP000277283"/>
    </source>
</evidence>
<evidence type="ECO:0000313" key="2">
    <source>
        <dbReference type="EMBL" id="ATU84185.1"/>
    </source>
</evidence>
<reference evidence="3" key="2">
    <citation type="submission" date="2012-08" db="EMBL/GenBank/DDBJ databases">
        <authorList>
            <person name="Choi T.-J."/>
        </authorList>
    </citation>
    <scope>NUCLEOTIDE SEQUENCE [LARGE SCALE GENOMIC DNA]</scope>
    <source>
        <strain evidence="3">K-LV1</strain>
    </source>
</reference>
<dbReference type="Proteomes" id="UP000267516">
    <property type="component" value="Segment"/>
</dbReference>
<accession>K7WWK6</accession>
<gene>
    <name evidence="1" type="ORF">wssv_01220</name>
</gene>
<dbReference type="Proteomes" id="UP000277283">
    <property type="component" value="Segment"/>
</dbReference>
<reference evidence="2" key="3">
    <citation type="journal article" date="2018" name="Aquaculture">
        <title>Complete genome sequence of a white spot syndrome virus associated with a disease incursion in Australia.</title>
        <authorList>
            <person name="Oakey J."/>
            <person name="Smith C.S."/>
        </authorList>
    </citation>
    <scope>NUCLEOTIDE SEQUENCE [LARGE SCALE GENOMIC DNA]</scope>
    <source>
        <strain evidence="2">WSSV-AU</strain>
    </source>
</reference>
<dbReference type="EMBL" id="MF768985">
    <property type="protein sequence ID" value="ATU84185.1"/>
    <property type="molecule type" value="Genomic_DNA"/>
</dbReference>
<sequence>MEQKYTDQFHQVPLYLFLQKNRLGPHLPLLHRCLLLKKKNLKKNLKMMKKYTKQMKMWKIS</sequence>
<evidence type="ECO:0000313" key="1">
    <source>
        <dbReference type="EMBL" id="AFX59499.1"/>
    </source>
</evidence>
<name>K7WWK6_9VIRU</name>
<organism evidence="1 3">
    <name type="scientific">White spot syndrome virus</name>
    <dbReference type="NCBI Taxonomy" id="342409"/>
    <lineage>
        <taxon>Viruses</taxon>
        <taxon>Viruses incertae sedis</taxon>
        <taxon>Naldaviricetes</taxon>
        <taxon>Nimaviridae</taxon>
        <taxon>Whispovirus</taxon>
    </lineage>
</organism>
<reference evidence="1" key="1">
    <citation type="submission" date="2012-08" db="EMBL/GenBank/DDBJ databases">
        <title>Cassytha pubescens and C. glabella (Lauraceae) are not disjunctly distributed between Australia and the Ryukyu Archipelago of Japan - evidence from morphological and molecular data.</title>
        <authorList>
            <person name="Kokubugata G."/>
            <person name="Nakamura K."/>
            <person name="Forster P.I."/>
            <person name="Wilson G.W."/>
            <person name="Holland A.E."/>
            <person name="Hirayama Y."/>
            <person name="Yokota M."/>
        </authorList>
    </citation>
    <scope>NUCLEOTIDE SEQUENCE</scope>
    <source>
        <strain evidence="1">K-LV1</strain>
    </source>
</reference>
<proteinExistence type="predicted"/>